<organism evidence="2 3">
    <name type="scientific">Lysobacter hankyongensis</name>
    <dbReference type="NCBI Taxonomy" id="1176535"/>
    <lineage>
        <taxon>Bacteria</taxon>
        <taxon>Pseudomonadati</taxon>
        <taxon>Pseudomonadota</taxon>
        <taxon>Gammaproteobacteria</taxon>
        <taxon>Lysobacterales</taxon>
        <taxon>Lysobacteraceae</taxon>
        <taxon>Lysobacter</taxon>
    </lineage>
</organism>
<accession>A0ABP9BR78</accession>
<feature type="signal peptide" evidence="1">
    <location>
        <begin position="1"/>
        <end position="40"/>
    </location>
</feature>
<comment type="caution">
    <text evidence="2">The sequence shown here is derived from an EMBL/GenBank/DDBJ whole genome shotgun (WGS) entry which is preliminary data.</text>
</comment>
<protein>
    <submittedName>
        <fullName evidence="2">Uncharacterized protein</fullName>
    </submittedName>
</protein>
<evidence type="ECO:0000313" key="3">
    <source>
        <dbReference type="Proteomes" id="UP001499959"/>
    </source>
</evidence>
<name>A0ABP9BR78_9GAMM</name>
<keyword evidence="1" id="KW-0732">Signal</keyword>
<gene>
    <name evidence="2" type="ORF">GCM10023307_25140</name>
</gene>
<proteinExistence type="predicted"/>
<feature type="chain" id="PRO_5045911748" evidence="1">
    <location>
        <begin position="41"/>
        <end position="246"/>
    </location>
</feature>
<evidence type="ECO:0000256" key="1">
    <source>
        <dbReference type="SAM" id="SignalP"/>
    </source>
</evidence>
<evidence type="ECO:0000313" key="2">
    <source>
        <dbReference type="EMBL" id="GAA4798090.1"/>
    </source>
</evidence>
<reference evidence="3" key="1">
    <citation type="journal article" date="2019" name="Int. J. Syst. Evol. Microbiol.">
        <title>The Global Catalogue of Microorganisms (GCM) 10K type strain sequencing project: providing services to taxonomists for standard genome sequencing and annotation.</title>
        <authorList>
            <consortium name="The Broad Institute Genomics Platform"/>
            <consortium name="The Broad Institute Genome Sequencing Center for Infectious Disease"/>
            <person name="Wu L."/>
            <person name="Ma J."/>
        </authorList>
    </citation>
    <scope>NUCLEOTIDE SEQUENCE [LARGE SCALE GENOMIC DNA]</scope>
    <source>
        <strain evidence="3">JCM 18204</strain>
    </source>
</reference>
<keyword evidence="3" id="KW-1185">Reference proteome</keyword>
<dbReference type="EMBL" id="BAABJE010000014">
    <property type="protein sequence ID" value="GAA4798090.1"/>
    <property type="molecule type" value="Genomic_DNA"/>
</dbReference>
<dbReference type="RefSeq" id="WP_345303687.1">
    <property type="nucleotide sequence ID" value="NZ_BAABJE010000014.1"/>
</dbReference>
<sequence length="246" mass="26159">MTASAVDRSVNRPSPRLRRRRRIAAALLSAALSIGGGAHAAPPGNAPSVAARSAIAQEREILDGVVAASLVGALSEELGGRAVKIRLDRVEVQTTSLRDRLVSGQGTLQIENASDWIGFRFSTLYDAILESAGYPELSIGMSGAEGRAVPNDAALIRELDDRVVGMLGEEFGTQRVRLQLDRISTVETGVRYLRIDANGIADFGLDGTAPTRVEALYDRQDNAWLRVAYVLEGTPPVVTPAPTGEG</sequence>
<dbReference type="Proteomes" id="UP001499959">
    <property type="component" value="Unassembled WGS sequence"/>
</dbReference>